<accession>A0A0D0Q5G1</accession>
<organism evidence="1 2">
    <name type="scientific">Kitasatospora griseola</name>
    <name type="common">Streptomyces griseolosporeus</name>
    <dbReference type="NCBI Taxonomy" id="2064"/>
    <lineage>
        <taxon>Bacteria</taxon>
        <taxon>Bacillati</taxon>
        <taxon>Actinomycetota</taxon>
        <taxon>Actinomycetes</taxon>
        <taxon>Kitasatosporales</taxon>
        <taxon>Streptomycetaceae</taxon>
        <taxon>Kitasatospora</taxon>
    </lineage>
</organism>
<gene>
    <name evidence="1" type="ORF">TR51_01120</name>
</gene>
<name>A0A0D0Q5G1_KITGR</name>
<comment type="caution">
    <text evidence="1">The sequence shown here is derived from an EMBL/GenBank/DDBJ whole genome shotgun (WGS) entry which is preliminary data.</text>
</comment>
<protein>
    <submittedName>
        <fullName evidence="1">Uncharacterized protein</fullName>
    </submittedName>
</protein>
<sequence>MVEQALAEQPDHDAAWLAGVPLAIGSEAGPHAPLMATLARRPLAAPAVTGKQVAYALGALVETERLDYVPTMVATIKARTDLSVAHIRALARTMASYGLREAAHECWRHALDVLWLPSDQEWELMNDLLAANAGPEAASWLRELIDRPGLGGQSRLRLRQLLAWLGPALEPGVR</sequence>
<reference evidence="1 2" key="1">
    <citation type="submission" date="2015-02" db="EMBL/GenBank/DDBJ databases">
        <title>Draft genome sequence of Kitasatospora griseola MF730-N6, a bafilomycin, terpentecin and satosporin producer.</title>
        <authorList>
            <person name="Arens J.C."/>
            <person name="Haltli B."/>
            <person name="Kerr R.G."/>
        </authorList>
    </citation>
    <scope>NUCLEOTIDE SEQUENCE [LARGE SCALE GENOMIC DNA]</scope>
    <source>
        <strain evidence="1 2">MF730-N6</strain>
    </source>
</reference>
<proteinExistence type="predicted"/>
<evidence type="ECO:0000313" key="2">
    <source>
        <dbReference type="Proteomes" id="UP000032066"/>
    </source>
</evidence>
<dbReference type="EMBL" id="JXZB01000001">
    <property type="protein sequence ID" value="KIQ66283.1"/>
    <property type="molecule type" value="Genomic_DNA"/>
</dbReference>
<dbReference type="RefSeq" id="WP_043907370.1">
    <property type="nucleotide sequence ID" value="NZ_JXZB01000001.1"/>
</dbReference>
<keyword evidence="2" id="KW-1185">Reference proteome</keyword>
<dbReference type="Proteomes" id="UP000032066">
    <property type="component" value="Unassembled WGS sequence"/>
</dbReference>
<evidence type="ECO:0000313" key="1">
    <source>
        <dbReference type="EMBL" id="KIQ66283.1"/>
    </source>
</evidence>
<dbReference type="AlphaFoldDB" id="A0A0D0Q5G1"/>
<dbReference type="OrthoDB" id="135105at2"/>
<dbReference type="PATRIC" id="fig|2064.6.peg.250"/>